<accession>A0ABT6RJU5</accession>
<proteinExistence type="predicted"/>
<evidence type="ECO:0000313" key="1">
    <source>
        <dbReference type="EMBL" id="MDI3384697.1"/>
    </source>
</evidence>
<dbReference type="EMBL" id="JASCIR010000001">
    <property type="protein sequence ID" value="MDI3384697.1"/>
    <property type="molecule type" value="Genomic_DNA"/>
</dbReference>
<dbReference type="Proteomes" id="UP001224661">
    <property type="component" value="Unassembled WGS sequence"/>
</dbReference>
<evidence type="ECO:0000313" key="2">
    <source>
        <dbReference type="Proteomes" id="UP001224661"/>
    </source>
</evidence>
<keyword evidence="2" id="KW-1185">Reference proteome</keyword>
<name>A0ABT6RJU5_9ACTN</name>
<sequence>MGPFKVGPHGVETFGGAQKVRELRVPARGQTGKGTEHVGDVVAAGMRPGHDAAAAVEESASLLELLTAAGEMGAPGQVVMWLAALAYRCDS</sequence>
<reference evidence="1 2" key="1">
    <citation type="submission" date="2023-05" db="EMBL/GenBank/DDBJ databases">
        <title>Draft genome sequence of Streptomyces sp. B-S-A8 isolated from a cave soil in Thailand.</title>
        <authorList>
            <person name="Chamroensaksri N."/>
            <person name="Muangham S."/>
        </authorList>
    </citation>
    <scope>NUCLEOTIDE SEQUENCE [LARGE SCALE GENOMIC DNA]</scope>
    <source>
        <strain evidence="1 2">B-S-A8</strain>
    </source>
</reference>
<protein>
    <submittedName>
        <fullName evidence="1">Uncharacterized protein</fullName>
    </submittedName>
</protein>
<comment type="caution">
    <text evidence="1">The sequence shown here is derived from an EMBL/GenBank/DDBJ whole genome shotgun (WGS) entry which is preliminary data.</text>
</comment>
<dbReference type="RefSeq" id="WP_282509202.1">
    <property type="nucleotide sequence ID" value="NZ_JASCIR010000001.1"/>
</dbReference>
<organism evidence="1 2">
    <name type="scientific">Streptomyces solicavernae</name>
    <dbReference type="NCBI Taxonomy" id="3043614"/>
    <lineage>
        <taxon>Bacteria</taxon>
        <taxon>Bacillati</taxon>
        <taxon>Actinomycetota</taxon>
        <taxon>Actinomycetes</taxon>
        <taxon>Kitasatosporales</taxon>
        <taxon>Streptomycetaceae</taxon>
        <taxon>Streptomyces</taxon>
    </lineage>
</organism>
<gene>
    <name evidence="1" type="ORF">QIS99_00445</name>
</gene>